<name>A0AAP2UGM0_9FIRM</name>
<proteinExistence type="inferred from homology"/>
<dbReference type="InterPro" id="IPR050077">
    <property type="entry name" value="LexA_repressor"/>
</dbReference>
<evidence type="ECO:0000256" key="7">
    <source>
        <dbReference type="RuleBase" id="RU003991"/>
    </source>
</evidence>
<organism evidence="9 10">
    <name type="scientific">Faecalibacillus intestinalis</name>
    <dbReference type="NCBI Taxonomy" id="1982626"/>
    <lineage>
        <taxon>Bacteria</taxon>
        <taxon>Bacillati</taxon>
        <taxon>Bacillota</taxon>
        <taxon>Erysipelotrichia</taxon>
        <taxon>Erysipelotrichales</taxon>
        <taxon>Coprobacillaceae</taxon>
        <taxon>Faecalibacillus</taxon>
    </lineage>
</organism>
<evidence type="ECO:0000256" key="3">
    <source>
        <dbReference type="ARBA" id="ARBA00022801"/>
    </source>
</evidence>
<feature type="domain" description="HTH cro/C1-type" evidence="8">
    <location>
        <begin position="7"/>
        <end position="62"/>
    </location>
</feature>
<protein>
    <submittedName>
        <fullName evidence="9">Helix-turn-helix domain-containing protein</fullName>
    </submittedName>
</protein>
<evidence type="ECO:0000313" key="10">
    <source>
        <dbReference type="Proteomes" id="UP001204814"/>
    </source>
</evidence>
<dbReference type="Pfam" id="PF00717">
    <property type="entry name" value="Peptidase_S24"/>
    <property type="match status" value="1"/>
</dbReference>
<keyword evidence="4 7" id="KW-0068">Autocatalytic cleavage</keyword>
<dbReference type="GO" id="GO:0003677">
    <property type="term" value="F:DNA binding"/>
    <property type="evidence" value="ECO:0007669"/>
    <property type="project" value="InterPro"/>
</dbReference>
<dbReference type="Pfam" id="PF01381">
    <property type="entry name" value="HTH_3"/>
    <property type="match status" value="1"/>
</dbReference>
<dbReference type="InterPro" id="IPR006197">
    <property type="entry name" value="Peptidase_S24_LexA"/>
</dbReference>
<dbReference type="GO" id="GO:0006281">
    <property type="term" value="P:DNA repair"/>
    <property type="evidence" value="ECO:0007669"/>
    <property type="project" value="UniProtKB-KW"/>
</dbReference>
<keyword evidence="5" id="KW-0234">DNA repair</keyword>
<dbReference type="SUPFAM" id="SSF47413">
    <property type="entry name" value="lambda repressor-like DNA-binding domains"/>
    <property type="match status" value="1"/>
</dbReference>
<dbReference type="Gene3D" id="1.10.260.40">
    <property type="entry name" value="lambda repressor-like DNA-binding domains"/>
    <property type="match status" value="1"/>
</dbReference>
<dbReference type="PROSITE" id="PS50943">
    <property type="entry name" value="HTH_CROC1"/>
    <property type="match status" value="1"/>
</dbReference>
<dbReference type="CDD" id="cd00093">
    <property type="entry name" value="HTH_XRE"/>
    <property type="match status" value="1"/>
</dbReference>
<evidence type="ECO:0000256" key="2">
    <source>
        <dbReference type="ARBA" id="ARBA00022763"/>
    </source>
</evidence>
<evidence type="ECO:0000259" key="8">
    <source>
        <dbReference type="PROSITE" id="PS50943"/>
    </source>
</evidence>
<dbReference type="InterPro" id="IPR010982">
    <property type="entry name" value="Lambda_DNA-bd_dom_sf"/>
</dbReference>
<comment type="similarity">
    <text evidence="1 7">Belongs to the peptidase S24 family.</text>
</comment>
<evidence type="ECO:0000256" key="5">
    <source>
        <dbReference type="ARBA" id="ARBA00023204"/>
    </source>
</evidence>
<keyword evidence="6" id="KW-0742">SOS response</keyword>
<dbReference type="PRINTS" id="PR00726">
    <property type="entry name" value="LEXASERPTASE"/>
</dbReference>
<dbReference type="InterPro" id="IPR001387">
    <property type="entry name" value="Cro/C1-type_HTH"/>
</dbReference>
<reference evidence="9" key="1">
    <citation type="submission" date="2022-06" db="EMBL/GenBank/DDBJ databases">
        <title>Isolation of gut microbiota from human fecal samples.</title>
        <authorList>
            <person name="Pamer E.G."/>
            <person name="Barat B."/>
            <person name="Waligurski E."/>
            <person name="Medina S."/>
            <person name="Paddock L."/>
            <person name="Mostad J."/>
        </authorList>
    </citation>
    <scope>NUCLEOTIDE SEQUENCE</scope>
    <source>
        <strain evidence="9">DFI.6.24</strain>
    </source>
</reference>
<dbReference type="GO" id="GO:0006355">
    <property type="term" value="P:regulation of DNA-templated transcription"/>
    <property type="evidence" value="ECO:0007669"/>
    <property type="project" value="InterPro"/>
</dbReference>
<dbReference type="CDD" id="cd06529">
    <property type="entry name" value="S24_LexA-like"/>
    <property type="match status" value="1"/>
</dbReference>
<dbReference type="InterPro" id="IPR039418">
    <property type="entry name" value="LexA-like"/>
</dbReference>
<evidence type="ECO:0000256" key="4">
    <source>
        <dbReference type="ARBA" id="ARBA00022813"/>
    </source>
</evidence>
<dbReference type="PANTHER" id="PTHR33516">
    <property type="entry name" value="LEXA REPRESSOR"/>
    <property type="match status" value="1"/>
</dbReference>
<dbReference type="EMBL" id="JANGBO010000001">
    <property type="protein sequence ID" value="MCQ5060867.1"/>
    <property type="molecule type" value="Genomic_DNA"/>
</dbReference>
<keyword evidence="3 7" id="KW-0378">Hydrolase</keyword>
<dbReference type="GO" id="GO:0016787">
    <property type="term" value="F:hydrolase activity"/>
    <property type="evidence" value="ECO:0007669"/>
    <property type="project" value="UniProtKB-KW"/>
</dbReference>
<keyword evidence="2" id="KW-0227">DNA damage</keyword>
<evidence type="ECO:0000256" key="1">
    <source>
        <dbReference type="ARBA" id="ARBA00007484"/>
    </source>
</evidence>
<dbReference type="AlphaFoldDB" id="A0AAP2UGM0"/>
<evidence type="ECO:0000313" key="9">
    <source>
        <dbReference type="EMBL" id="MCQ5060867.1"/>
    </source>
</evidence>
<sequence>MILKELLSQYEIENNLSHKEMAQLLNVSTSTYYRWLSGESTKLKKITINKLSEIFDCDIEGVLEETNRLKPILGKVKAGYDLWADQDVEGYLEVGKGDAERGDYFLRVVGDSMVGSHIYEDDLVFVQQCNKVNPGDIAVVMIDEEVTIKTVYFKNNILILAASNLKYEDRYFDQEEIEKRNIQIIGKVLFVRKDFV</sequence>
<dbReference type="RefSeq" id="WP_054322227.1">
    <property type="nucleotide sequence ID" value="NZ_JAJDKX010000007.1"/>
</dbReference>
<accession>A0AAP2UGM0</accession>
<evidence type="ECO:0000256" key="6">
    <source>
        <dbReference type="ARBA" id="ARBA00023236"/>
    </source>
</evidence>
<dbReference type="InterPro" id="IPR015927">
    <property type="entry name" value="Peptidase_S24_S26A/B/C"/>
</dbReference>
<dbReference type="Proteomes" id="UP001204814">
    <property type="component" value="Unassembled WGS sequence"/>
</dbReference>
<comment type="caution">
    <text evidence="9">The sequence shown here is derived from an EMBL/GenBank/DDBJ whole genome shotgun (WGS) entry which is preliminary data.</text>
</comment>
<gene>
    <name evidence="9" type="ORF">NE542_03320</name>
</gene>
<dbReference type="Gene3D" id="2.10.109.10">
    <property type="entry name" value="Umud Fragment, subunit A"/>
    <property type="match status" value="1"/>
</dbReference>
<dbReference type="PANTHER" id="PTHR33516:SF2">
    <property type="entry name" value="LEXA REPRESSOR-RELATED"/>
    <property type="match status" value="1"/>
</dbReference>
<dbReference type="GO" id="GO:0009432">
    <property type="term" value="P:SOS response"/>
    <property type="evidence" value="ECO:0007669"/>
    <property type="project" value="UniProtKB-KW"/>
</dbReference>
<dbReference type="SUPFAM" id="SSF51306">
    <property type="entry name" value="LexA/Signal peptidase"/>
    <property type="match status" value="1"/>
</dbReference>
<dbReference type="InterPro" id="IPR036286">
    <property type="entry name" value="LexA/Signal_pep-like_sf"/>
</dbReference>
<dbReference type="SMART" id="SM00530">
    <property type="entry name" value="HTH_XRE"/>
    <property type="match status" value="1"/>
</dbReference>